<dbReference type="PANTHER" id="PTHR23081">
    <property type="entry name" value="RNA POLYMERASE II CTD PHOSPHATASE"/>
    <property type="match status" value="1"/>
</dbReference>
<comment type="caution">
    <text evidence="8">The sequence shown here is derived from an EMBL/GenBank/DDBJ whole genome shotgun (WGS) entry which is preliminary data.</text>
</comment>
<evidence type="ECO:0000256" key="3">
    <source>
        <dbReference type="ARBA" id="ARBA00022801"/>
    </source>
</evidence>
<dbReference type="STRING" id="52838.A0A4S8J5T3"/>
<dbReference type="InterPro" id="IPR039189">
    <property type="entry name" value="Fcp1"/>
</dbReference>
<evidence type="ECO:0000313" key="8">
    <source>
        <dbReference type="EMBL" id="THU56858.1"/>
    </source>
</evidence>
<name>A0A4S8J5T3_MUSBA</name>
<evidence type="ECO:0000256" key="6">
    <source>
        <dbReference type="ARBA" id="ARBA00048336"/>
    </source>
</evidence>
<comment type="subcellular location">
    <subcellularLocation>
        <location evidence="1">Nucleus</location>
    </subcellularLocation>
</comment>
<evidence type="ECO:0000256" key="2">
    <source>
        <dbReference type="ARBA" id="ARBA00013081"/>
    </source>
</evidence>
<accession>A0A4S8J5T3</accession>
<protein>
    <recommendedName>
        <fullName evidence="2">protein-serine/threonine phosphatase</fullName>
        <ecNumber evidence="2">3.1.3.16</ecNumber>
    </recommendedName>
</protein>
<dbReference type="Proteomes" id="UP000317650">
    <property type="component" value="Chromosome 11"/>
</dbReference>
<proteinExistence type="predicted"/>
<dbReference type="EMBL" id="PYDT01000007">
    <property type="protein sequence ID" value="THU56858.1"/>
    <property type="molecule type" value="Genomic_DNA"/>
</dbReference>
<dbReference type="AlphaFoldDB" id="A0A4S8J5T3"/>
<organism evidence="8 9">
    <name type="scientific">Musa balbisiana</name>
    <name type="common">Banana</name>
    <dbReference type="NCBI Taxonomy" id="52838"/>
    <lineage>
        <taxon>Eukaryota</taxon>
        <taxon>Viridiplantae</taxon>
        <taxon>Streptophyta</taxon>
        <taxon>Embryophyta</taxon>
        <taxon>Tracheophyta</taxon>
        <taxon>Spermatophyta</taxon>
        <taxon>Magnoliopsida</taxon>
        <taxon>Liliopsida</taxon>
        <taxon>Zingiberales</taxon>
        <taxon>Musaceae</taxon>
        <taxon>Musa</taxon>
    </lineage>
</organism>
<dbReference type="GO" id="GO:0008420">
    <property type="term" value="F:RNA polymerase II CTD heptapeptide repeat phosphatase activity"/>
    <property type="evidence" value="ECO:0007669"/>
    <property type="project" value="InterPro"/>
</dbReference>
<gene>
    <name evidence="8" type="ORF">C4D60_Mb11t21630</name>
</gene>
<dbReference type="SUPFAM" id="SSF56784">
    <property type="entry name" value="HAD-like"/>
    <property type="match status" value="1"/>
</dbReference>
<dbReference type="GO" id="GO:0005634">
    <property type="term" value="C:nucleus"/>
    <property type="evidence" value="ECO:0007669"/>
    <property type="project" value="UniProtKB-SubCell"/>
</dbReference>
<feature type="region of interest" description="Disordered" evidence="7">
    <location>
        <begin position="1"/>
        <end position="28"/>
    </location>
</feature>
<keyword evidence="9" id="KW-1185">Reference proteome</keyword>
<sequence length="489" mass="56102">MESPRRKKEVRGKLPPRQESLGHKDRRTTEFSKLRRTLLCSTPDSSKRTRLERIPVSFSRSFLHKPCAEPYLLTSLGVMGQAEVFPAAKNSDGKGQSSPFPNTNEIRVDCLSLPSERCLPLSVLQTISPFALRCKLQARSDADHPLLNRLYLSCFRERKDAVVVAGSEELHLVATPSKVEKVSCFWCCSVPAVLYASCLGMLNLRCLAIVFDLDETLMVANTMKSFEDKIEALLRRIDVETDPARVSGMSAELKRYIDDKILLKQYIGTDTVSENGTLLSAQSEEVPPIFGIQEKIVRLVIRLLERNIVLTRIHPEIRVTSVFVRPRPAWEDLRSYLTAKGRRRFRFVCTMAERDYALEMWRLLDPEAHLISPKQLTDHVWDDKDQPHVHVVPAFTPYYAPQAEVNNIQNNNREASIAEGMTGSEIEHRLNQLVNPTRCVERPLIMHDFYDQDYVLTLEHQNHLCFRCSILVKYEMQVSLLRQHPFDLM</sequence>
<comment type="catalytic activity">
    <reaction evidence="6">
        <text>O-phospho-L-threonyl-[protein] + H2O = L-threonyl-[protein] + phosphate</text>
        <dbReference type="Rhea" id="RHEA:47004"/>
        <dbReference type="Rhea" id="RHEA-COMP:11060"/>
        <dbReference type="Rhea" id="RHEA-COMP:11605"/>
        <dbReference type="ChEBI" id="CHEBI:15377"/>
        <dbReference type="ChEBI" id="CHEBI:30013"/>
        <dbReference type="ChEBI" id="CHEBI:43474"/>
        <dbReference type="ChEBI" id="CHEBI:61977"/>
        <dbReference type="EC" id="3.1.3.16"/>
    </reaction>
</comment>
<reference evidence="8" key="1">
    <citation type="journal article" date="2019" name="Nat. Plants">
        <title>Genome sequencing of Musa balbisiana reveals subgenome evolution and function divergence in polyploid bananas.</title>
        <authorList>
            <person name="Yao X."/>
        </authorList>
    </citation>
    <scope>NUCLEOTIDE SEQUENCE [LARGE SCALE GENOMIC DNA]</scope>
    <source>
        <strain evidence="8">DH-PKW</strain>
        <tissue evidence="8">Leaves</tissue>
    </source>
</reference>
<dbReference type="InterPro" id="IPR036412">
    <property type="entry name" value="HAD-like_sf"/>
</dbReference>
<evidence type="ECO:0000313" key="9">
    <source>
        <dbReference type="Proteomes" id="UP000317650"/>
    </source>
</evidence>
<evidence type="ECO:0000256" key="5">
    <source>
        <dbReference type="ARBA" id="ARBA00047761"/>
    </source>
</evidence>
<evidence type="ECO:0000256" key="1">
    <source>
        <dbReference type="ARBA" id="ARBA00004123"/>
    </source>
</evidence>
<evidence type="ECO:0000256" key="4">
    <source>
        <dbReference type="ARBA" id="ARBA00023242"/>
    </source>
</evidence>
<keyword evidence="3" id="KW-0378">Hydrolase</keyword>
<dbReference type="InterPro" id="IPR023214">
    <property type="entry name" value="HAD_sf"/>
</dbReference>
<dbReference type="EC" id="3.1.3.16" evidence="2"/>
<dbReference type="Gene3D" id="3.40.50.1000">
    <property type="entry name" value="HAD superfamily/HAD-like"/>
    <property type="match status" value="1"/>
</dbReference>
<feature type="compositionally biased region" description="Basic residues" evidence="7">
    <location>
        <begin position="1"/>
        <end position="10"/>
    </location>
</feature>
<dbReference type="PANTHER" id="PTHR23081:SF24">
    <property type="entry name" value="RNA POLYMERASE II C-TERMINAL DOMAIN PHOSPHATASE-LIKE 2"/>
    <property type="match status" value="1"/>
</dbReference>
<comment type="catalytic activity">
    <reaction evidence="5">
        <text>O-phospho-L-seryl-[protein] + H2O = L-seryl-[protein] + phosphate</text>
        <dbReference type="Rhea" id="RHEA:20629"/>
        <dbReference type="Rhea" id="RHEA-COMP:9863"/>
        <dbReference type="Rhea" id="RHEA-COMP:11604"/>
        <dbReference type="ChEBI" id="CHEBI:15377"/>
        <dbReference type="ChEBI" id="CHEBI:29999"/>
        <dbReference type="ChEBI" id="CHEBI:43474"/>
        <dbReference type="ChEBI" id="CHEBI:83421"/>
        <dbReference type="EC" id="3.1.3.16"/>
    </reaction>
</comment>
<evidence type="ECO:0000256" key="7">
    <source>
        <dbReference type="SAM" id="MobiDB-lite"/>
    </source>
</evidence>
<keyword evidence="4" id="KW-0539">Nucleus</keyword>